<proteinExistence type="predicted"/>
<reference evidence="3" key="1">
    <citation type="journal article" date="2015" name="Nature">
        <title>Complex archaea that bridge the gap between prokaryotes and eukaryotes.</title>
        <authorList>
            <person name="Spang A."/>
            <person name="Saw J.H."/>
            <person name="Jorgensen S.L."/>
            <person name="Zaremba-Niedzwiedzka K."/>
            <person name="Martijn J."/>
            <person name="Lind A.E."/>
            <person name="van Eijk R."/>
            <person name="Schleper C."/>
            <person name="Guy L."/>
            <person name="Ettema T.J."/>
        </authorList>
    </citation>
    <scope>NUCLEOTIDE SEQUENCE</scope>
</reference>
<dbReference type="SUPFAM" id="SSF54373">
    <property type="entry name" value="FAD-linked reductases, C-terminal domain"/>
    <property type="match status" value="1"/>
</dbReference>
<comment type="caution">
    <text evidence="3">The sequence shown here is derived from an EMBL/GenBank/DDBJ whole genome shotgun (WGS) entry which is preliminary data.</text>
</comment>
<dbReference type="Gene3D" id="3.50.50.60">
    <property type="entry name" value="FAD/NAD(P)-binding domain"/>
    <property type="match status" value="1"/>
</dbReference>
<gene>
    <name evidence="3" type="ORF">LCGC14_2280380</name>
</gene>
<accession>A0A0F9CU88</accession>
<protein>
    <recommendedName>
        <fullName evidence="2">FAD dependent oxidoreductase domain-containing protein</fullName>
    </recommendedName>
</protein>
<dbReference type="GO" id="GO:0005737">
    <property type="term" value="C:cytoplasm"/>
    <property type="evidence" value="ECO:0007669"/>
    <property type="project" value="TreeGrafter"/>
</dbReference>
<evidence type="ECO:0000259" key="2">
    <source>
        <dbReference type="Pfam" id="PF01266"/>
    </source>
</evidence>
<dbReference type="Gene3D" id="3.30.9.10">
    <property type="entry name" value="D-Amino Acid Oxidase, subunit A, domain 2"/>
    <property type="match status" value="1"/>
</dbReference>
<dbReference type="AlphaFoldDB" id="A0A0F9CU88"/>
<dbReference type="PANTHER" id="PTHR13847">
    <property type="entry name" value="SARCOSINE DEHYDROGENASE-RELATED"/>
    <property type="match status" value="1"/>
</dbReference>
<feature type="domain" description="FAD dependent oxidoreductase" evidence="2">
    <location>
        <begin position="4"/>
        <end position="200"/>
    </location>
</feature>
<feature type="non-terminal residue" evidence="3">
    <location>
        <position position="1"/>
    </location>
</feature>
<name>A0A0F9CU88_9ZZZZ</name>
<dbReference type="InterPro" id="IPR036188">
    <property type="entry name" value="FAD/NAD-bd_sf"/>
</dbReference>
<dbReference type="PANTHER" id="PTHR13847:SF287">
    <property type="entry name" value="FAD-DEPENDENT OXIDOREDUCTASE DOMAIN-CONTAINING PROTEIN 1"/>
    <property type="match status" value="1"/>
</dbReference>
<dbReference type="EMBL" id="LAZR01031711">
    <property type="protein sequence ID" value="KKL52948.1"/>
    <property type="molecule type" value="Genomic_DNA"/>
</dbReference>
<dbReference type="Pfam" id="PF01266">
    <property type="entry name" value="DAO"/>
    <property type="match status" value="1"/>
</dbReference>
<keyword evidence="1" id="KW-0560">Oxidoreductase</keyword>
<dbReference type="InterPro" id="IPR006076">
    <property type="entry name" value="FAD-dep_OxRdtase"/>
</dbReference>
<evidence type="ECO:0000313" key="3">
    <source>
        <dbReference type="EMBL" id="KKL52948.1"/>
    </source>
</evidence>
<evidence type="ECO:0000256" key="1">
    <source>
        <dbReference type="ARBA" id="ARBA00023002"/>
    </source>
</evidence>
<organism evidence="3">
    <name type="scientific">marine sediment metagenome</name>
    <dbReference type="NCBI Taxonomy" id="412755"/>
    <lineage>
        <taxon>unclassified sequences</taxon>
        <taxon>metagenomes</taxon>
        <taxon>ecological metagenomes</taxon>
    </lineage>
</organism>
<dbReference type="GO" id="GO:0016491">
    <property type="term" value="F:oxidoreductase activity"/>
    <property type="evidence" value="ECO:0007669"/>
    <property type="project" value="UniProtKB-KW"/>
</dbReference>
<dbReference type="SUPFAM" id="SSF51905">
    <property type="entry name" value="FAD/NAD(P)-binding domain"/>
    <property type="match status" value="1"/>
</dbReference>
<sequence>SYSVHDGHVNPLALLRALHAAFRGFGGYYYPGHSVFDIRQRAKQFVVQTFGGSFAASKLVIAAGNGTGRLAQMVGMHIPVRPEKGEILVTERTRPCLPFPCNRIQQTAEGSFLLGASQEDTGFDIQTNTRVIQCISNRARMVFPVLGKLKIIRSWASLRVITPDKMPIYEASGSSPEVFAIALHSGVTLASLHATKLADWIMDGHAPAGFQNFRCRRFNV</sequence>